<evidence type="ECO:0000313" key="2">
    <source>
        <dbReference type="Proteomes" id="UP000290253"/>
    </source>
</evidence>
<comment type="caution">
    <text evidence="1">The sequence shown here is derived from an EMBL/GenBank/DDBJ whole genome shotgun (WGS) entry which is preliminary data.</text>
</comment>
<dbReference type="EMBL" id="SDMK01000001">
    <property type="protein sequence ID" value="RXS96829.1"/>
    <property type="molecule type" value="Genomic_DNA"/>
</dbReference>
<protein>
    <submittedName>
        <fullName evidence="1">Uncharacterized protein</fullName>
    </submittedName>
</protein>
<reference evidence="1 2" key="1">
    <citation type="journal article" date="2016" name="Int. J. Syst. Evol. Microbiol.">
        <title>Acidipila dinghuensis sp. nov., an acidobacterium isolated from forest soil.</title>
        <authorList>
            <person name="Jiang Y.W."/>
            <person name="Wang J."/>
            <person name="Chen M.H."/>
            <person name="Lv Y.Y."/>
            <person name="Qiu L.H."/>
        </authorList>
    </citation>
    <scope>NUCLEOTIDE SEQUENCE [LARGE SCALE GENOMIC DNA]</scope>
    <source>
        <strain evidence="1 2">DHOF10</strain>
    </source>
</reference>
<organism evidence="1 2">
    <name type="scientific">Silvibacterium dinghuense</name>
    <dbReference type="NCBI Taxonomy" id="1560006"/>
    <lineage>
        <taxon>Bacteria</taxon>
        <taxon>Pseudomonadati</taxon>
        <taxon>Acidobacteriota</taxon>
        <taxon>Terriglobia</taxon>
        <taxon>Terriglobales</taxon>
        <taxon>Acidobacteriaceae</taxon>
        <taxon>Silvibacterium</taxon>
    </lineage>
</organism>
<evidence type="ECO:0000313" key="1">
    <source>
        <dbReference type="EMBL" id="RXS96829.1"/>
    </source>
</evidence>
<accession>A0A4Q1SHH0</accession>
<dbReference type="RefSeq" id="WP_129206612.1">
    <property type="nucleotide sequence ID" value="NZ_BMGU01000001.1"/>
</dbReference>
<keyword evidence="2" id="KW-1185">Reference proteome</keyword>
<dbReference type="AlphaFoldDB" id="A0A4Q1SHH0"/>
<dbReference type="Proteomes" id="UP000290253">
    <property type="component" value="Unassembled WGS sequence"/>
</dbReference>
<proteinExistence type="predicted"/>
<name>A0A4Q1SHH0_9BACT</name>
<gene>
    <name evidence="1" type="ORF">ESZ00_02460</name>
</gene>
<sequence length="102" mass="11351">MTRSTINPALRNVAATLAFRTMPTSASENGISPTDAIGQIPLPVLAEQMVHSLLISYRANAALFRAIRKFAQESLNQDFRRKVARLEARSFERLVDMFLAST</sequence>